<comment type="caution">
    <text evidence="7">The sequence shown here is derived from an EMBL/GenBank/DDBJ whole genome shotgun (WGS) entry which is preliminary data.</text>
</comment>
<proteinExistence type="predicted"/>
<accession>A0AAW2B3C7</accession>
<dbReference type="PROSITE" id="PS50871">
    <property type="entry name" value="C1Q"/>
    <property type="match status" value="1"/>
</dbReference>
<dbReference type="PANTHER" id="PTHR15427">
    <property type="entry name" value="EMILIN ELASTIN MICROFIBRIL INTERFACE-LOCATED PROTEIN ELASTIN MICROFIBRIL INTERFACER"/>
    <property type="match status" value="1"/>
</dbReference>
<feature type="domain" description="C1q" evidence="6">
    <location>
        <begin position="321"/>
        <end position="454"/>
    </location>
</feature>
<dbReference type="Pfam" id="PF01391">
    <property type="entry name" value="Collagen"/>
    <property type="match status" value="3"/>
</dbReference>
<dbReference type="InterPro" id="IPR008983">
    <property type="entry name" value="Tumour_necrosis_fac-like_dom"/>
</dbReference>
<dbReference type="InterPro" id="IPR008160">
    <property type="entry name" value="Collagen"/>
</dbReference>
<evidence type="ECO:0000256" key="3">
    <source>
        <dbReference type="ARBA" id="ARBA00022530"/>
    </source>
</evidence>
<keyword evidence="8" id="KW-1185">Reference proteome</keyword>
<evidence type="ECO:0000313" key="7">
    <source>
        <dbReference type="EMBL" id="KAK9979843.1"/>
    </source>
</evidence>
<protein>
    <recommendedName>
        <fullName evidence="6">C1q domain-containing protein</fullName>
    </recommendedName>
</protein>
<keyword evidence="2" id="KW-0964">Secreted</keyword>
<evidence type="ECO:0000256" key="5">
    <source>
        <dbReference type="SAM" id="MobiDB-lite"/>
    </source>
</evidence>
<sequence>MTIDRRGFLVPPPPGSPDSPIPPDDYFEDSDTHNNHIPMYAYDNYPLAKGGNPIARGGQMMQNDDLLNGYPLPMLPIPPDRYPILPKPPSGNKTQGSRTVPLGQKPDLLYCDMLLEAPVPPPADQTPWFCVCSHCKGGPSGPKGDKGDRGMPGQMGDIGEKGDLGPFGFKGLKGQRGPKGDKGDSGVNGNPGQQGSPGESGQCPAICYSIQGPPGELGHPGMTGGRGLPGLGGSPGSKGQKGDLGDYGAHGPPGLNGQKGDQGETGECHCNDGVDGTNGMIGIPGLKGSKGDIGQQGATGVNGHQGQKGDPGVMGAPGPCSLPIQSAFLAALSSSYPQPNLPIPFTNVFYNREFNFDPFRGIYRASINGTYVINYHLVVFSKMLKVGLFHNFKPIIKSTGSIDLGTTSQQVVLHLTMGDEIWLQVRDIDSNGMYSNSDCSSTFSGFLLYPDNCDMPMSRNLPEPISGIYSWGELEEPTTTRAPDVHP</sequence>
<dbReference type="Proteomes" id="UP001479290">
    <property type="component" value="Unassembled WGS sequence"/>
</dbReference>
<dbReference type="PANTHER" id="PTHR15427:SF20">
    <property type="entry name" value="ADIPONECTIN"/>
    <property type="match status" value="1"/>
</dbReference>
<comment type="subcellular location">
    <subcellularLocation>
        <location evidence="1">Secreted</location>
        <location evidence="1">Extracellular space</location>
        <location evidence="1">Extracellular matrix</location>
    </subcellularLocation>
</comment>
<feature type="compositionally biased region" description="Low complexity" evidence="5">
    <location>
        <begin position="185"/>
        <end position="204"/>
    </location>
</feature>
<dbReference type="InterPro" id="IPR050392">
    <property type="entry name" value="Collagen/C1q_domain"/>
</dbReference>
<keyword evidence="3" id="KW-0272">Extracellular matrix</keyword>
<organism evidence="7 8">
    <name type="scientific">Culter alburnus</name>
    <name type="common">Topmouth culter</name>
    <dbReference type="NCBI Taxonomy" id="194366"/>
    <lineage>
        <taxon>Eukaryota</taxon>
        <taxon>Metazoa</taxon>
        <taxon>Chordata</taxon>
        <taxon>Craniata</taxon>
        <taxon>Vertebrata</taxon>
        <taxon>Euteleostomi</taxon>
        <taxon>Actinopterygii</taxon>
        <taxon>Neopterygii</taxon>
        <taxon>Teleostei</taxon>
        <taxon>Ostariophysi</taxon>
        <taxon>Cypriniformes</taxon>
        <taxon>Xenocyprididae</taxon>
        <taxon>Xenocypridinae</taxon>
        <taxon>Culter</taxon>
    </lineage>
</organism>
<dbReference type="AlphaFoldDB" id="A0AAW2B3C7"/>
<feature type="compositionally biased region" description="Gly residues" evidence="5">
    <location>
        <begin position="221"/>
        <end position="236"/>
    </location>
</feature>
<reference evidence="7 8" key="1">
    <citation type="submission" date="2024-05" db="EMBL/GenBank/DDBJ databases">
        <title>A high-quality chromosomal-level genome assembly of Topmouth culter (Culter alburnus).</title>
        <authorList>
            <person name="Zhao H."/>
        </authorList>
    </citation>
    <scope>NUCLEOTIDE SEQUENCE [LARGE SCALE GENOMIC DNA]</scope>
    <source>
        <strain evidence="7">CATC2023</strain>
        <tissue evidence="7">Muscle</tissue>
    </source>
</reference>
<dbReference type="Pfam" id="PF00386">
    <property type="entry name" value="C1q"/>
    <property type="match status" value="1"/>
</dbReference>
<dbReference type="SUPFAM" id="SSF49842">
    <property type="entry name" value="TNF-like"/>
    <property type="match status" value="1"/>
</dbReference>
<evidence type="ECO:0000256" key="2">
    <source>
        <dbReference type="ARBA" id="ARBA00022525"/>
    </source>
</evidence>
<evidence type="ECO:0000259" key="6">
    <source>
        <dbReference type="PROSITE" id="PS50871"/>
    </source>
</evidence>
<dbReference type="InterPro" id="IPR001073">
    <property type="entry name" value="C1q_dom"/>
</dbReference>
<dbReference type="SMART" id="SM00110">
    <property type="entry name" value="C1Q"/>
    <property type="match status" value="1"/>
</dbReference>
<gene>
    <name evidence="7" type="ORF">ABG768_013251</name>
</gene>
<dbReference type="PRINTS" id="PR00007">
    <property type="entry name" value="COMPLEMNTC1Q"/>
</dbReference>
<evidence type="ECO:0000256" key="4">
    <source>
        <dbReference type="ARBA" id="ARBA00022729"/>
    </source>
</evidence>
<feature type="compositionally biased region" description="Pro residues" evidence="5">
    <location>
        <begin position="10"/>
        <end position="23"/>
    </location>
</feature>
<keyword evidence="4" id="KW-0732">Signal</keyword>
<feature type="region of interest" description="Disordered" evidence="5">
    <location>
        <begin position="139"/>
        <end position="264"/>
    </location>
</feature>
<dbReference type="EMBL" id="JAWDJR010000002">
    <property type="protein sequence ID" value="KAK9979843.1"/>
    <property type="molecule type" value="Genomic_DNA"/>
</dbReference>
<evidence type="ECO:0000313" key="8">
    <source>
        <dbReference type="Proteomes" id="UP001479290"/>
    </source>
</evidence>
<feature type="region of interest" description="Disordered" evidence="5">
    <location>
        <begin position="1"/>
        <end position="29"/>
    </location>
</feature>
<dbReference type="Gene3D" id="2.60.120.40">
    <property type="match status" value="1"/>
</dbReference>
<name>A0AAW2B3C7_CULAL</name>
<evidence type="ECO:0000256" key="1">
    <source>
        <dbReference type="ARBA" id="ARBA00004498"/>
    </source>
</evidence>